<accession>A0A7H8TM34</accession>
<dbReference type="Pfam" id="PF04984">
    <property type="entry name" value="Phage_sheath_1"/>
    <property type="match status" value="1"/>
</dbReference>
<organism evidence="4 5">
    <name type="scientific">Streptomyces chartreusis</name>
    <dbReference type="NCBI Taxonomy" id="1969"/>
    <lineage>
        <taxon>Bacteria</taxon>
        <taxon>Bacillati</taxon>
        <taxon>Actinomycetota</taxon>
        <taxon>Actinomycetes</taxon>
        <taxon>Kitasatosporales</taxon>
        <taxon>Streptomycetaceae</taxon>
        <taxon>Streptomyces</taxon>
    </lineage>
</organism>
<comment type="similarity">
    <text evidence="1">Belongs to the myoviridae tail sheath protein family.</text>
</comment>
<keyword evidence="5" id="KW-1185">Reference proteome</keyword>
<dbReference type="EMBL" id="CP056041">
    <property type="protein sequence ID" value="QKZ24569.1"/>
    <property type="molecule type" value="Genomic_DNA"/>
</dbReference>
<feature type="domain" description="Tail sheath protein C-terminal" evidence="3">
    <location>
        <begin position="427"/>
        <end position="533"/>
    </location>
</feature>
<dbReference type="AlphaFoldDB" id="A0A7H8TM34"/>
<evidence type="ECO:0000313" key="4">
    <source>
        <dbReference type="EMBL" id="QKZ24569.1"/>
    </source>
</evidence>
<dbReference type="InterPro" id="IPR052042">
    <property type="entry name" value="Tail_sheath_structural"/>
</dbReference>
<protein>
    <submittedName>
        <fullName evidence="4">Phage tail sheath family protein</fullName>
    </submittedName>
</protein>
<dbReference type="InterPro" id="IPR020287">
    <property type="entry name" value="Tail_sheath_C"/>
</dbReference>
<evidence type="ECO:0000259" key="2">
    <source>
        <dbReference type="Pfam" id="PF04984"/>
    </source>
</evidence>
<proteinExistence type="inferred from homology"/>
<evidence type="ECO:0000313" key="5">
    <source>
        <dbReference type="Proteomes" id="UP000509418"/>
    </source>
</evidence>
<evidence type="ECO:0000256" key="1">
    <source>
        <dbReference type="ARBA" id="ARBA00008005"/>
    </source>
</evidence>
<sequence>MRWWLLPLAVKGFFDNGGQKLFIKRVVPAPADAQAAAWALKPAAEQKPAPGATDFELLVEATQPGAGGNDLRFDVRAVEAGRFPLVVADPPDPAPDAPPPDPAKVVVAQKGGLKTGVWVVLIRATGVGDPTFHLLADDGSPAAQGGFEFTLAPAAPAPAVTKGDTLVQVDFEAAVREVSAGAPPVTETFRAANLKALAEEVVDRSNYVTVTTGAPARLKAAVPAALPPAKLFKPFIGLALAKGSAGEGSLTAADYVGLDGGSGRRTGIQALEDIDEVAMCAVPGVWNGTVLDGLITHCTTLGDRFAVLDGPPNADLEGIRDFRAALSTDRAALYYPWLRVPDPGGAAPPAAAPPSGHLIGVYARTDVERGVHKAPANTVLRGVIPGTGLAADITRREQDLLNPRGINALRAFPNLGQRVWGARTLSDDTRWQYVNVRRLFLFIEESIDEGLQWVVFEPNAEQLWASVRQSITAFLTTVWHSGALAGTTPEEAFHVACDRTTMTEDDLAQGRLICEVAVAPVFPAEFVIVRIQQATRESLTA</sequence>
<evidence type="ECO:0000259" key="3">
    <source>
        <dbReference type="Pfam" id="PF17482"/>
    </source>
</evidence>
<dbReference type="PANTHER" id="PTHR35861">
    <property type="match status" value="1"/>
</dbReference>
<reference evidence="4 5" key="1">
    <citation type="submission" date="2020-06" db="EMBL/GenBank/DDBJ databases">
        <title>Genome mining for natural products.</title>
        <authorList>
            <person name="Zhang B."/>
            <person name="Shi J."/>
            <person name="Ge H."/>
        </authorList>
    </citation>
    <scope>NUCLEOTIDE SEQUENCE [LARGE SCALE GENOMIC DNA]</scope>
    <source>
        <strain evidence="4 5">NA02069</strain>
    </source>
</reference>
<dbReference type="PANTHER" id="PTHR35861:SF1">
    <property type="entry name" value="PHAGE TAIL SHEATH PROTEIN"/>
    <property type="match status" value="1"/>
</dbReference>
<dbReference type="Pfam" id="PF17482">
    <property type="entry name" value="Phage_sheath_1C"/>
    <property type="match status" value="1"/>
</dbReference>
<feature type="domain" description="Tail sheath protein subtilisin-like" evidence="2">
    <location>
        <begin position="302"/>
        <end position="425"/>
    </location>
</feature>
<dbReference type="Gene3D" id="3.40.50.11780">
    <property type="match status" value="1"/>
</dbReference>
<name>A0A7H8TM34_STRCX</name>
<gene>
    <name evidence="4" type="ORF">HUT05_01665</name>
</gene>
<dbReference type="InterPro" id="IPR035089">
    <property type="entry name" value="Phage_sheath_subtilisin"/>
</dbReference>
<dbReference type="Proteomes" id="UP000509418">
    <property type="component" value="Chromosome"/>
</dbReference>